<dbReference type="GO" id="GO:0051295">
    <property type="term" value="P:establishment of meiotic spindle localization"/>
    <property type="evidence" value="ECO:0007669"/>
    <property type="project" value="TreeGrafter"/>
</dbReference>
<dbReference type="PANTHER" id="PTHR22706:SF1">
    <property type="entry name" value="ASSEMBLY FACTOR FOR SPINDLE MICROTUBULES"/>
    <property type="match status" value="1"/>
</dbReference>
<evidence type="ECO:0000256" key="3">
    <source>
        <dbReference type="ARBA" id="ARBA00022860"/>
    </source>
</evidence>
<accession>A0A5J4ZN98</accession>
<keyword evidence="3" id="KW-0112">Calmodulin-binding</keyword>
<evidence type="ECO:0000313" key="4">
    <source>
        <dbReference type="EMBL" id="KAA8520050.1"/>
    </source>
</evidence>
<evidence type="ECO:0000313" key="5">
    <source>
        <dbReference type="Proteomes" id="UP000325577"/>
    </source>
</evidence>
<organism evidence="4 5">
    <name type="scientific">Nyssa sinensis</name>
    <dbReference type="NCBI Taxonomy" id="561372"/>
    <lineage>
        <taxon>Eukaryota</taxon>
        <taxon>Viridiplantae</taxon>
        <taxon>Streptophyta</taxon>
        <taxon>Embryophyta</taxon>
        <taxon>Tracheophyta</taxon>
        <taxon>Spermatophyta</taxon>
        <taxon>Magnoliopsida</taxon>
        <taxon>eudicotyledons</taxon>
        <taxon>Gunneridae</taxon>
        <taxon>Pentapetalae</taxon>
        <taxon>asterids</taxon>
        <taxon>Cornales</taxon>
        <taxon>Nyssaceae</taxon>
        <taxon>Nyssa</taxon>
    </lineage>
</organism>
<dbReference type="GO" id="GO:0005737">
    <property type="term" value="C:cytoplasm"/>
    <property type="evidence" value="ECO:0007669"/>
    <property type="project" value="UniProtKB-SubCell"/>
</dbReference>
<reference evidence="4 5" key="1">
    <citation type="submission" date="2019-09" db="EMBL/GenBank/DDBJ databases">
        <title>A chromosome-level genome assembly of the Chinese tupelo Nyssa sinensis.</title>
        <authorList>
            <person name="Yang X."/>
            <person name="Kang M."/>
            <person name="Yang Y."/>
            <person name="Xiong H."/>
            <person name="Wang M."/>
            <person name="Zhang Z."/>
            <person name="Wang Z."/>
            <person name="Wu H."/>
            <person name="Ma T."/>
            <person name="Liu J."/>
            <person name="Xi Z."/>
        </authorList>
    </citation>
    <scope>NUCLEOTIDE SEQUENCE [LARGE SCALE GENOMIC DNA]</scope>
    <source>
        <strain evidence="4">J267</strain>
        <tissue evidence="4">Leaf</tissue>
    </source>
</reference>
<proteinExistence type="predicted"/>
<dbReference type="OrthoDB" id="1734232at2759"/>
<dbReference type="AlphaFoldDB" id="A0A5J4ZN98"/>
<dbReference type="GO" id="GO:0000278">
    <property type="term" value="P:mitotic cell cycle"/>
    <property type="evidence" value="ECO:0007669"/>
    <property type="project" value="TreeGrafter"/>
</dbReference>
<sequence length="246" mass="27632">MVIEKQFLSHAGLAKAYAYNKLVEGLYRPGYFETLGNVILKRFLLLVLILDRAKSQSCLPIKYGIDGLDGGSPLLFTLQSSVKSSCQVIHDFLSSDVMHGEGNLLAHLVIVGYKVSYQQSPLLEYDFKVTDLFEDLCDGMRLCRAIQLLQHDSSILMKMAGVALYDEDGAIITGEDVVNGDKELIISLLWNIFVHLQLPLLINRTLLSEEISKIRGGDMEHINTSTLLDMLLNWIKAICESYDFRD</sequence>
<dbReference type="GO" id="GO:0007051">
    <property type="term" value="P:spindle organization"/>
    <property type="evidence" value="ECO:0007669"/>
    <property type="project" value="TreeGrafter"/>
</dbReference>
<dbReference type="SUPFAM" id="SSF47576">
    <property type="entry name" value="Calponin-homology domain, CH-domain"/>
    <property type="match status" value="1"/>
</dbReference>
<name>A0A5J4ZN98_9ASTE</name>
<gene>
    <name evidence="4" type="ORF">F0562_014276</name>
</gene>
<dbReference type="PANTHER" id="PTHR22706">
    <property type="entry name" value="ASSEMBLY FACTOR FOR SPINDLE MICROTUBULES"/>
    <property type="match status" value="1"/>
</dbReference>
<comment type="subcellular location">
    <subcellularLocation>
        <location evidence="1">Cytoplasm</location>
    </subcellularLocation>
</comment>
<dbReference type="Gene3D" id="1.10.418.10">
    <property type="entry name" value="Calponin-like domain"/>
    <property type="match status" value="1"/>
</dbReference>
<keyword evidence="5" id="KW-1185">Reference proteome</keyword>
<dbReference type="GO" id="GO:0005516">
    <property type="term" value="F:calmodulin binding"/>
    <property type="evidence" value="ECO:0007669"/>
    <property type="project" value="UniProtKB-KW"/>
</dbReference>
<dbReference type="InterPro" id="IPR051185">
    <property type="entry name" value="ASPM"/>
</dbReference>
<dbReference type="GO" id="GO:0000922">
    <property type="term" value="C:spindle pole"/>
    <property type="evidence" value="ECO:0007669"/>
    <property type="project" value="TreeGrafter"/>
</dbReference>
<dbReference type="EMBL" id="CM018049">
    <property type="protein sequence ID" value="KAA8520050.1"/>
    <property type="molecule type" value="Genomic_DNA"/>
</dbReference>
<protein>
    <recommendedName>
        <fullName evidence="6">Calponin-homology (CH) domain-containing protein</fullName>
    </recommendedName>
</protein>
<evidence type="ECO:0008006" key="6">
    <source>
        <dbReference type="Google" id="ProtNLM"/>
    </source>
</evidence>
<evidence type="ECO:0000256" key="2">
    <source>
        <dbReference type="ARBA" id="ARBA00022490"/>
    </source>
</evidence>
<dbReference type="InterPro" id="IPR036872">
    <property type="entry name" value="CH_dom_sf"/>
</dbReference>
<evidence type="ECO:0000256" key="1">
    <source>
        <dbReference type="ARBA" id="ARBA00004496"/>
    </source>
</evidence>
<keyword evidence="2" id="KW-0963">Cytoplasm</keyword>
<dbReference type="Proteomes" id="UP000325577">
    <property type="component" value="Linkage Group LG6"/>
</dbReference>